<dbReference type="InterPro" id="IPR017799">
    <property type="entry name" value="Tscrpt_reg_PadR_acidobac-type"/>
</dbReference>
<reference evidence="2" key="1">
    <citation type="submission" date="2021-03" db="EMBL/GenBank/DDBJ databases">
        <title>Antimicrobial resistance genes in bacteria isolated from Japanese honey, and their potential for conferring macrolide and lincosamide resistance in the American foulbrood pathogen Paenibacillus larvae.</title>
        <authorList>
            <person name="Okamoto M."/>
            <person name="Kumagai M."/>
            <person name="Kanamori H."/>
            <person name="Takamatsu D."/>
        </authorList>
    </citation>
    <scope>NUCLEOTIDE SEQUENCE</scope>
    <source>
        <strain evidence="2">J2TS6</strain>
    </source>
</reference>
<gene>
    <name evidence="2" type="primary">ywzG</name>
    <name evidence="2" type="ORF">J2TS6_38080</name>
</gene>
<dbReference type="InterPro" id="IPR005149">
    <property type="entry name" value="Tscrpt_reg_PadR_N"/>
</dbReference>
<dbReference type="Pfam" id="PF03551">
    <property type="entry name" value="PadR"/>
    <property type="match status" value="1"/>
</dbReference>
<comment type="caution">
    <text evidence="2">The sequence shown here is derived from an EMBL/GenBank/DDBJ whole genome shotgun (WGS) entry which is preliminary data.</text>
</comment>
<organism evidence="2 3">
    <name type="scientific">Paenibacillus albilobatus</name>
    <dbReference type="NCBI Taxonomy" id="2716884"/>
    <lineage>
        <taxon>Bacteria</taxon>
        <taxon>Bacillati</taxon>
        <taxon>Bacillota</taxon>
        <taxon>Bacilli</taxon>
        <taxon>Bacillales</taxon>
        <taxon>Paenibacillaceae</taxon>
        <taxon>Paenibacillus</taxon>
    </lineage>
</organism>
<evidence type="ECO:0000259" key="1">
    <source>
        <dbReference type="Pfam" id="PF03551"/>
    </source>
</evidence>
<sequence>MTINKELLKGSTAILVLTVLNKKEMYGYELIKEIERSSEGVFSMKEGTLYPILHTLEAEGWLDAYWSTHEGRKRKYYRITDQGRSQLKEKTQEWVQFRTAVDRVIGEGTSCVSLKNMRLLPLF</sequence>
<dbReference type="AlphaFoldDB" id="A0A920CDC5"/>
<keyword evidence="3" id="KW-1185">Reference proteome</keyword>
<dbReference type="PANTHER" id="PTHR33169">
    <property type="entry name" value="PADR-FAMILY TRANSCRIPTIONAL REGULATOR"/>
    <property type="match status" value="1"/>
</dbReference>
<dbReference type="GO" id="GO:0003677">
    <property type="term" value="F:DNA binding"/>
    <property type="evidence" value="ECO:0007669"/>
    <property type="project" value="UniProtKB-KW"/>
</dbReference>
<dbReference type="PANTHER" id="PTHR33169:SF14">
    <property type="entry name" value="TRANSCRIPTIONAL REGULATOR RV3488"/>
    <property type="match status" value="1"/>
</dbReference>
<dbReference type="Proteomes" id="UP000679779">
    <property type="component" value="Unassembled WGS sequence"/>
</dbReference>
<dbReference type="InterPro" id="IPR052509">
    <property type="entry name" value="Metal_resp_DNA-bind_regulator"/>
</dbReference>
<dbReference type="Gene3D" id="1.10.10.10">
    <property type="entry name" value="Winged helix-like DNA-binding domain superfamily/Winged helix DNA-binding domain"/>
    <property type="match status" value="1"/>
</dbReference>
<dbReference type="SUPFAM" id="SSF46785">
    <property type="entry name" value="Winged helix' DNA-binding domain"/>
    <property type="match status" value="1"/>
</dbReference>
<dbReference type="EMBL" id="BORQ01000004">
    <property type="protein sequence ID" value="GIO32667.1"/>
    <property type="molecule type" value="Genomic_DNA"/>
</dbReference>
<protein>
    <submittedName>
        <fullName evidence="2">DNA-binding protein YwzG</fullName>
    </submittedName>
</protein>
<feature type="domain" description="Transcription regulator PadR N-terminal" evidence="1">
    <location>
        <begin position="16"/>
        <end position="89"/>
    </location>
</feature>
<accession>A0A920CDC5</accession>
<evidence type="ECO:0000313" key="2">
    <source>
        <dbReference type="EMBL" id="GIO32667.1"/>
    </source>
</evidence>
<name>A0A920CDC5_9BACL</name>
<dbReference type="InterPro" id="IPR036390">
    <property type="entry name" value="WH_DNA-bd_sf"/>
</dbReference>
<dbReference type="RefSeq" id="WP_160039616.1">
    <property type="nucleotide sequence ID" value="NZ_BORQ01000004.1"/>
</dbReference>
<dbReference type="NCBIfam" id="TIGR03433">
    <property type="entry name" value="padR_acidobact"/>
    <property type="match status" value="1"/>
</dbReference>
<dbReference type="InterPro" id="IPR036388">
    <property type="entry name" value="WH-like_DNA-bd_sf"/>
</dbReference>
<keyword evidence="2" id="KW-0238">DNA-binding</keyword>
<proteinExistence type="predicted"/>
<evidence type="ECO:0000313" key="3">
    <source>
        <dbReference type="Proteomes" id="UP000679779"/>
    </source>
</evidence>